<dbReference type="Proteomes" id="UP000694845">
    <property type="component" value="Unplaced"/>
</dbReference>
<keyword evidence="1" id="KW-1133">Transmembrane helix</keyword>
<feature type="transmembrane region" description="Helical" evidence="1">
    <location>
        <begin position="6"/>
        <end position="25"/>
    </location>
</feature>
<dbReference type="InterPro" id="IPR050801">
    <property type="entry name" value="Ca-Dep_Lectins_ImmuneDev"/>
</dbReference>
<keyword evidence="1" id="KW-0812">Transmembrane</keyword>
<evidence type="ECO:0000259" key="2">
    <source>
        <dbReference type="PROSITE" id="PS50041"/>
    </source>
</evidence>
<dbReference type="PROSITE" id="PS50041">
    <property type="entry name" value="C_TYPE_LECTIN_2"/>
    <property type="match status" value="1"/>
</dbReference>
<evidence type="ECO:0000256" key="1">
    <source>
        <dbReference type="SAM" id="Phobius"/>
    </source>
</evidence>
<dbReference type="Gene3D" id="3.10.100.10">
    <property type="entry name" value="Mannose-Binding Protein A, subunit A"/>
    <property type="match status" value="1"/>
</dbReference>
<proteinExistence type="predicted"/>
<dbReference type="InterPro" id="IPR016186">
    <property type="entry name" value="C-type_lectin-like/link_sf"/>
</dbReference>
<sequence length="256" mass="28863">MLETGVALFVMALAICPAVLCPLGWRSGRESCYRFTPSPASWNDSRWACWEMGAEMAVPLSPQENELMREMAESAGLQKFWIGCNGLDVKGKWMCEEQEKGEPYLKWRPDELNVNDYQDCAVVLSNSKRGGVVNDRYCTQLIVAMFVRRGLCVDHPGPSTCEYRPALNSFYCFPADTNRQLLNSCLFDHVIREFVTESNPSCTSACIMEPACRSFNIKLSDQGQAFCQLSNATRCDDLDKFQDVNFICNCAQECVD</sequence>
<dbReference type="SUPFAM" id="SSF56436">
    <property type="entry name" value="C-type lectin-like"/>
    <property type="match status" value="1"/>
</dbReference>
<dbReference type="PANTHER" id="PTHR22801:SF63">
    <property type="entry name" value="C-TYPE LECTIN DOMAIN-CONTAINING PROTEIN"/>
    <property type="match status" value="1"/>
</dbReference>
<dbReference type="AlphaFoldDB" id="A0A8B7YE11"/>
<reference evidence="4" key="1">
    <citation type="submission" date="2025-08" db="UniProtKB">
        <authorList>
            <consortium name="RefSeq"/>
        </authorList>
    </citation>
    <scope>IDENTIFICATION</scope>
</reference>
<dbReference type="KEGG" id="aplc:110979375"/>
<accession>A0A8B7YE11</accession>
<evidence type="ECO:0000313" key="4">
    <source>
        <dbReference type="RefSeq" id="XP_022090812.1"/>
    </source>
</evidence>
<dbReference type="CDD" id="cd00037">
    <property type="entry name" value="CLECT"/>
    <property type="match status" value="1"/>
</dbReference>
<dbReference type="GeneID" id="110979375"/>
<keyword evidence="1" id="KW-0472">Membrane</keyword>
<gene>
    <name evidence="4" type="primary">LOC110979375</name>
</gene>
<keyword evidence="3" id="KW-1185">Reference proteome</keyword>
<evidence type="ECO:0000313" key="3">
    <source>
        <dbReference type="Proteomes" id="UP000694845"/>
    </source>
</evidence>
<dbReference type="PANTHER" id="PTHR22801">
    <property type="entry name" value="LITHOSTATHINE"/>
    <property type="match status" value="1"/>
</dbReference>
<feature type="domain" description="C-type lectin" evidence="2">
    <location>
        <begin position="28"/>
        <end position="140"/>
    </location>
</feature>
<dbReference type="OrthoDB" id="2142683at2759"/>
<dbReference type="RefSeq" id="XP_022090812.1">
    <property type="nucleotide sequence ID" value="XM_022235120.1"/>
</dbReference>
<dbReference type="SMART" id="SM00034">
    <property type="entry name" value="CLECT"/>
    <property type="match status" value="1"/>
</dbReference>
<organism evidence="3 4">
    <name type="scientific">Acanthaster planci</name>
    <name type="common">Crown-of-thorns starfish</name>
    <dbReference type="NCBI Taxonomy" id="133434"/>
    <lineage>
        <taxon>Eukaryota</taxon>
        <taxon>Metazoa</taxon>
        <taxon>Echinodermata</taxon>
        <taxon>Eleutherozoa</taxon>
        <taxon>Asterozoa</taxon>
        <taxon>Asteroidea</taxon>
        <taxon>Valvatacea</taxon>
        <taxon>Valvatida</taxon>
        <taxon>Acanthasteridae</taxon>
        <taxon>Acanthaster</taxon>
    </lineage>
</organism>
<dbReference type="Pfam" id="PF00059">
    <property type="entry name" value="Lectin_C"/>
    <property type="match status" value="1"/>
</dbReference>
<name>A0A8B7YE11_ACAPL</name>
<dbReference type="InterPro" id="IPR016187">
    <property type="entry name" value="CTDL_fold"/>
</dbReference>
<protein>
    <submittedName>
        <fullName evidence="4">C-type lectin domain family 17, member A-like</fullName>
    </submittedName>
</protein>
<dbReference type="InterPro" id="IPR001304">
    <property type="entry name" value="C-type_lectin-like"/>
</dbReference>
<dbReference type="OMA" id="SGRESCY"/>